<dbReference type="PIRSF" id="PIRSF000388">
    <property type="entry name" value="Pantoate_hydroxy_MeTrfase"/>
    <property type="match status" value="1"/>
</dbReference>
<dbReference type="RefSeq" id="WP_318796922.1">
    <property type="nucleotide sequence ID" value="NZ_JARUJP010000003.1"/>
</dbReference>
<evidence type="ECO:0000256" key="4">
    <source>
        <dbReference type="ARBA" id="ARBA00022679"/>
    </source>
</evidence>
<dbReference type="Gene3D" id="3.20.20.60">
    <property type="entry name" value="Phosphoenolpyruvate-binding domains"/>
    <property type="match status" value="1"/>
</dbReference>
<accession>A0ABU4JQ58</accession>
<evidence type="ECO:0000313" key="6">
    <source>
        <dbReference type="EMBL" id="MDW8800291.1"/>
    </source>
</evidence>
<keyword evidence="3 5" id="KW-0566">Pantothenate biosynthesis</keyword>
<keyword evidence="5" id="KW-0460">Magnesium</keyword>
<feature type="binding site" evidence="5">
    <location>
        <position position="42"/>
    </location>
    <ligand>
        <name>Mg(2+)</name>
        <dbReference type="ChEBI" id="CHEBI:18420"/>
    </ligand>
</feature>
<dbReference type="InterPro" id="IPR015813">
    <property type="entry name" value="Pyrv/PenolPyrv_kinase-like_dom"/>
</dbReference>
<dbReference type="NCBIfam" id="NF001452">
    <property type="entry name" value="PRK00311.1"/>
    <property type="match status" value="1"/>
</dbReference>
<dbReference type="Proteomes" id="UP001281656">
    <property type="component" value="Unassembled WGS sequence"/>
</dbReference>
<proteinExistence type="inferred from homology"/>
<keyword evidence="5" id="KW-0479">Metal-binding</keyword>
<evidence type="ECO:0000256" key="3">
    <source>
        <dbReference type="ARBA" id="ARBA00022655"/>
    </source>
</evidence>
<comment type="function">
    <text evidence="5">Catalyzes the reversible reaction in which hydroxymethyl group from 5,10-methylenetetrahydrofolate is transferred onto alpha-ketoisovalerate to form ketopantoate.</text>
</comment>
<feature type="binding site" evidence="5">
    <location>
        <begin position="42"/>
        <end position="43"/>
    </location>
    <ligand>
        <name>3-methyl-2-oxobutanoate</name>
        <dbReference type="ChEBI" id="CHEBI:11851"/>
    </ligand>
</feature>
<comment type="similarity">
    <text evidence="1 5">Belongs to the PanB family.</text>
</comment>
<dbReference type="GO" id="GO:0003864">
    <property type="term" value="F:3-methyl-2-oxobutanoate hydroxymethyltransferase activity"/>
    <property type="evidence" value="ECO:0007669"/>
    <property type="project" value="UniProtKB-EC"/>
</dbReference>
<feature type="binding site" evidence="5">
    <location>
        <position position="81"/>
    </location>
    <ligand>
        <name>3-methyl-2-oxobutanoate</name>
        <dbReference type="ChEBI" id="CHEBI:11851"/>
    </ligand>
</feature>
<keyword evidence="5" id="KW-0963">Cytoplasm</keyword>
<keyword evidence="4 5" id="KW-0808">Transferase</keyword>
<evidence type="ECO:0000256" key="2">
    <source>
        <dbReference type="ARBA" id="ARBA00011424"/>
    </source>
</evidence>
<comment type="subcellular location">
    <subcellularLocation>
        <location evidence="5">Cytoplasm</location>
    </subcellularLocation>
</comment>
<comment type="pathway">
    <text evidence="5">Cofactor biosynthesis; (R)-pantothenate biosynthesis; (R)-pantoate from 3-methyl-2-oxobutanoate: step 1/2.</text>
</comment>
<organism evidence="6 7">
    <name type="scientific">Clostridium tanneri</name>
    <dbReference type="NCBI Taxonomy" id="3037988"/>
    <lineage>
        <taxon>Bacteria</taxon>
        <taxon>Bacillati</taxon>
        <taxon>Bacillota</taxon>
        <taxon>Clostridia</taxon>
        <taxon>Eubacteriales</taxon>
        <taxon>Clostridiaceae</taxon>
        <taxon>Clostridium</taxon>
    </lineage>
</organism>
<reference evidence="6 7" key="1">
    <citation type="submission" date="2023-04" db="EMBL/GenBank/DDBJ databases">
        <title>Clostridium tannerae sp. nov., isolated from the fecal material of an alpaca.</title>
        <authorList>
            <person name="Miller S."/>
            <person name="Hendry M."/>
            <person name="King J."/>
            <person name="Sankaranarayanan K."/>
            <person name="Lawson P.A."/>
        </authorList>
    </citation>
    <scope>NUCLEOTIDE SEQUENCE [LARGE SCALE GENOMIC DNA]</scope>
    <source>
        <strain evidence="6 7">A1-XYC3</strain>
    </source>
</reference>
<protein>
    <recommendedName>
        <fullName evidence="5">3-methyl-2-oxobutanoate hydroxymethyltransferase</fullName>
        <ecNumber evidence="5">2.1.2.11</ecNumber>
    </recommendedName>
    <alternativeName>
        <fullName evidence="5">Ketopantoate hydroxymethyltransferase</fullName>
        <shortName evidence="5">KPHMT</shortName>
    </alternativeName>
</protein>
<dbReference type="HAMAP" id="MF_00156">
    <property type="entry name" value="PanB"/>
    <property type="match status" value="1"/>
</dbReference>
<feature type="binding site" evidence="5">
    <location>
        <position position="81"/>
    </location>
    <ligand>
        <name>Mg(2+)</name>
        <dbReference type="ChEBI" id="CHEBI:18420"/>
    </ligand>
</feature>
<dbReference type="PANTHER" id="PTHR20881">
    <property type="entry name" value="3-METHYL-2-OXOBUTANOATE HYDROXYMETHYLTRANSFERASE"/>
    <property type="match status" value="1"/>
</dbReference>
<comment type="catalytic activity">
    <reaction evidence="5">
        <text>(6R)-5,10-methylene-5,6,7,8-tetrahydrofolate + 3-methyl-2-oxobutanoate + H2O = 2-dehydropantoate + (6S)-5,6,7,8-tetrahydrofolate</text>
        <dbReference type="Rhea" id="RHEA:11824"/>
        <dbReference type="ChEBI" id="CHEBI:11561"/>
        <dbReference type="ChEBI" id="CHEBI:11851"/>
        <dbReference type="ChEBI" id="CHEBI:15377"/>
        <dbReference type="ChEBI" id="CHEBI:15636"/>
        <dbReference type="ChEBI" id="CHEBI:57453"/>
        <dbReference type="EC" id="2.1.2.11"/>
    </reaction>
</comment>
<dbReference type="Pfam" id="PF02548">
    <property type="entry name" value="Pantoate_transf"/>
    <property type="match status" value="1"/>
</dbReference>
<dbReference type="SUPFAM" id="SSF51621">
    <property type="entry name" value="Phosphoenolpyruvate/pyruvate domain"/>
    <property type="match status" value="1"/>
</dbReference>
<name>A0ABU4JQ58_9CLOT</name>
<dbReference type="EMBL" id="JARUJP010000003">
    <property type="protein sequence ID" value="MDW8800291.1"/>
    <property type="molecule type" value="Genomic_DNA"/>
</dbReference>
<comment type="subunit">
    <text evidence="2 5">Homodecamer; pentamer of dimers.</text>
</comment>
<feature type="binding site" evidence="5">
    <location>
        <position position="113"/>
    </location>
    <ligand>
        <name>Mg(2+)</name>
        <dbReference type="ChEBI" id="CHEBI:18420"/>
    </ligand>
</feature>
<feature type="active site" description="Proton acceptor" evidence="5">
    <location>
        <position position="180"/>
    </location>
</feature>
<evidence type="ECO:0000313" key="7">
    <source>
        <dbReference type="Proteomes" id="UP001281656"/>
    </source>
</evidence>
<dbReference type="NCBIfam" id="TIGR00222">
    <property type="entry name" value="panB"/>
    <property type="match status" value="1"/>
</dbReference>
<dbReference type="PANTHER" id="PTHR20881:SF0">
    <property type="entry name" value="3-METHYL-2-OXOBUTANOATE HYDROXYMETHYLTRANSFERASE"/>
    <property type="match status" value="1"/>
</dbReference>
<gene>
    <name evidence="5 6" type="primary">panB</name>
    <name evidence="6" type="ORF">P8V03_03890</name>
</gene>
<feature type="binding site" evidence="5">
    <location>
        <position position="111"/>
    </location>
    <ligand>
        <name>3-methyl-2-oxobutanoate</name>
        <dbReference type="ChEBI" id="CHEBI:11851"/>
    </ligand>
</feature>
<keyword evidence="7" id="KW-1185">Reference proteome</keyword>
<comment type="caution">
    <text evidence="6">The sequence shown here is derived from an EMBL/GenBank/DDBJ whole genome shotgun (WGS) entry which is preliminary data.</text>
</comment>
<dbReference type="InterPro" id="IPR040442">
    <property type="entry name" value="Pyrv_kinase-like_dom_sf"/>
</dbReference>
<evidence type="ECO:0000256" key="5">
    <source>
        <dbReference type="HAMAP-Rule" id="MF_00156"/>
    </source>
</evidence>
<comment type="cofactor">
    <cofactor evidence="5">
        <name>Mg(2+)</name>
        <dbReference type="ChEBI" id="CHEBI:18420"/>
    </cofactor>
    <text evidence="5">Binds 1 Mg(2+) ion per subunit.</text>
</comment>
<dbReference type="EC" id="2.1.2.11" evidence="5"/>
<sequence length="287" mass="30989">MTVLDFQKYKDEGKKFTYVTAYDYTTASIVNDSECEVILVGDSLAMVMLGYTSTTAVTMEDMIHHIRPVVKGAPNTFIVGDMPFGSYNVSCEQAIANANRLIKETGCDCIKLEGGIEMADKIEAIVKAGIPVMGHLGLTPQTTSQLGGFRVQGSTPESAAKLIEDAKTIEKAGVFSIVLECVPSCVARAMAKAVKVPVLGIGAGPDVDCQVLVTQDLLGMYGDFKPKFVKQFAQIRTAMVEGLNQFHKETLEGTFPSPEFSFNAKVPGYEEGACAGELKEEVLKKLY</sequence>
<evidence type="ECO:0000256" key="1">
    <source>
        <dbReference type="ARBA" id="ARBA00008676"/>
    </source>
</evidence>
<dbReference type="CDD" id="cd06557">
    <property type="entry name" value="KPHMT-like"/>
    <property type="match status" value="1"/>
</dbReference>
<dbReference type="InterPro" id="IPR003700">
    <property type="entry name" value="Pantoate_hydroxy_MeTrfase"/>
</dbReference>